<reference evidence="1" key="1">
    <citation type="submission" date="2020-02" db="EMBL/GenBank/DDBJ databases">
        <authorList>
            <person name="Meier V. D."/>
        </authorList>
    </citation>
    <scope>NUCLEOTIDE SEQUENCE</scope>
    <source>
        <strain evidence="1">AVDCRST_MAG79</strain>
    </source>
</reference>
<proteinExistence type="predicted"/>
<dbReference type="InterPro" id="IPR029058">
    <property type="entry name" value="AB_hydrolase_fold"/>
</dbReference>
<dbReference type="AlphaFoldDB" id="A0A6J4TY57"/>
<dbReference type="SUPFAM" id="SSF53474">
    <property type="entry name" value="alpha/beta-Hydrolases"/>
    <property type="match status" value="1"/>
</dbReference>
<evidence type="ECO:0000313" key="1">
    <source>
        <dbReference type="EMBL" id="CAA9535356.1"/>
    </source>
</evidence>
<gene>
    <name evidence="1" type="ORF">AVDCRST_MAG79-1305</name>
</gene>
<accession>A0A6J4TY57</accession>
<name>A0A6J4TY57_9ACTN</name>
<dbReference type="Gene3D" id="3.40.50.1820">
    <property type="entry name" value="alpha/beta hydrolase"/>
    <property type="match status" value="1"/>
</dbReference>
<dbReference type="EMBL" id="CADCWC010000207">
    <property type="protein sequence ID" value="CAA9535356.1"/>
    <property type="molecule type" value="Genomic_DNA"/>
</dbReference>
<sequence length="200" mass="21128">MTSEALLAAERRGIRRCDQPSQCLAANHPQLVQSFAAIETALPGFGMELLADVAHGGMWHIGFLAAPGIPGMLLAGREREFLAGYALPAMCGTQGAISERDIDEFSRVYSRPDGLRGTAGSYGSMLAEGNEITELVARRQLRMPVLAIDGGTGDFTRDTMGQVAADVTTVKVDGVGHLVAIEAPEALAAVLLGFYRPLDG</sequence>
<protein>
    <recommendedName>
        <fullName evidence="2">AB hydrolase-1 domain-containing protein</fullName>
    </recommendedName>
</protein>
<evidence type="ECO:0008006" key="2">
    <source>
        <dbReference type="Google" id="ProtNLM"/>
    </source>
</evidence>
<organism evidence="1">
    <name type="scientific">uncultured Thermoleophilia bacterium</name>
    <dbReference type="NCBI Taxonomy" id="1497501"/>
    <lineage>
        <taxon>Bacteria</taxon>
        <taxon>Bacillati</taxon>
        <taxon>Actinomycetota</taxon>
        <taxon>Thermoleophilia</taxon>
        <taxon>environmental samples</taxon>
    </lineage>
</organism>